<protein>
    <submittedName>
        <fullName evidence="1">Uncharacterized protein</fullName>
    </submittedName>
</protein>
<dbReference type="GO" id="GO:0000447">
    <property type="term" value="P:endonucleolytic cleavage in ITS1 to separate SSU-rRNA from 5.8S rRNA and LSU-rRNA from tricistronic rRNA transcript (SSU-rRNA, 5.8S rRNA, LSU-rRNA)"/>
    <property type="evidence" value="ECO:0007669"/>
    <property type="project" value="TreeGrafter"/>
</dbReference>
<accession>A0A364KQ30</accession>
<dbReference type="OrthoDB" id="63112at2759"/>
<dbReference type="GO" id="GO:0000171">
    <property type="term" value="F:ribonuclease MRP activity"/>
    <property type="evidence" value="ECO:0007669"/>
    <property type="project" value="TreeGrafter"/>
</dbReference>
<keyword evidence="2" id="KW-1185">Reference proteome</keyword>
<dbReference type="PANTHER" id="PTHR15396:SF1">
    <property type="entry name" value="RIBONUCLEASE P PROTEIN SUBUNIT P40"/>
    <property type="match status" value="1"/>
</dbReference>
<dbReference type="GeneID" id="63790891"/>
<dbReference type="RefSeq" id="XP_040730179.1">
    <property type="nucleotide sequence ID" value="XM_040873736.1"/>
</dbReference>
<evidence type="ECO:0000313" key="1">
    <source>
        <dbReference type="EMBL" id="RAO65662.1"/>
    </source>
</evidence>
<dbReference type="GO" id="GO:0004526">
    <property type="term" value="F:ribonuclease P activity"/>
    <property type="evidence" value="ECO:0007669"/>
    <property type="project" value="TreeGrafter"/>
</dbReference>
<dbReference type="GO" id="GO:0000172">
    <property type="term" value="C:ribonuclease MRP complex"/>
    <property type="evidence" value="ECO:0007669"/>
    <property type="project" value="TreeGrafter"/>
</dbReference>
<dbReference type="GO" id="GO:0030681">
    <property type="term" value="C:multimeric ribonuclease P complex"/>
    <property type="evidence" value="ECO:0007669"/>
    <property type="project" value="TreeGrafter"/>
</dbReference>
<dbReference type="InterPro" id="IPR013893">
    <property type="entry name" value="RNase_P_Rpp40"/>
</dbReference>
<organism evidence="1 2">
    <name type="scientific">Talaromyces amestolkiae</name>
    <dbReference type="NCBI Taxonomy" id="1196081"/>
    <lineage>
        <taxon>Eukaryota</taxon>
        <taxon>Fungi</taxon>
        <taxon>Dikarya</taxon>
        <taxon>Ascomycota</taxon>
        <taxon>Pezizomycotina</taxon>
        <taxon>Eurotiomycetes</taxon>
        <taxon>Eurotiomycetidae</taxon>
        <taxon>Eurotiales</taxon>
        <taxon>Trichocomaceae</taxon>
        <taxon>Talaromyces</taxon>
        <taxon>Talaromyces sect. Talaromyces</taxon>
    </lineage>
</organism>
<dbReference type="EMBL" id="MIKG01000002">
    <property type="protein sequence ID" value="RAO65662.1"/>
    <property type="molecule type" value="Genomic_DNA"/>
</dbReference>
<dbReference type="GO" id="GO:0001682">
    <property type="term" value="P:tRNA 5'-leader removal"/>
    <property type="evidence" value="ECO:0007669"/>
    <property type="project" value="InterPro"/>
</dbReference>
<dbReference type="Proteomes" id="UP000249363">
    <property type="component" value="Unassembled WGS sequence"/>
</dbReference>
<name>A0A364KQ30_TALAM</name>
<proteinExistence type="predicted"/>
<dbReference type="STRING" id="1196081.A0A364KQ30"/>
<sequence length="356" mass="39743">MLDFVDGASAHEKSYITIGQILEDANPESKKAPFSIISKHTLVHTTEFILPRDVYTATWSSIQEKVETPRYIQVIMPLIALIEGDFFNDFVKPGSVSMLSEGRPGVDDLFSLEQGILTLQMSREKYERTGLTGKPIRSGGRKHAKERFVIELDLRQPSMLHGKKGFERIVWACRNVLNASVTWLLACNALSQTSLDKAAAALQKYQPRLLDCHLETIAHPVVNVPPLSMDEVRSQSSPADLEDYCNDVSEWLGLVSLQSPRISVDDVIDTYLSRYAVPRSESLQPQSTALLFTSYLLERRLHTDKLSSWSALSASTFRRVAVENSDGYTVLSMAESTKPREIGFVAWEFVGASLSA</sequence>
<reference evidence="1 2" key="1">
    <citation type="journal article" date="2017" name="Biotechnol. Biofuels">
        <title>Differential beta-glucosidase expression as a function of carbon source availability in Talaromyces amestolkiae: a genomic and proteomic approach.</title>
        <authorList>
            <person name="de Eugenio L.I."/>
            <person name="Mendez-Liter J.A."/>
            <person name="Nieto-Dominguez M."/>
            <person name="Alonso L."/>
            <person name="Gil-Munoz J."/>
            <person name="Barriuso J."/>
            <person name="Prieto A."/>
            <person name="Martinez M.J."/>
        </authorList>
    </citation>
    <scope>NUCLEOTIDE SEQUENCE [LARGE SCALE GENOMIC DNA]</scope>
    <source>
        <strain evidence="1 2">CIB</strain>
    </source>
</reference>
<dbReference type="PANTHER" id="PTHR15396">
    <property type="entry name" value="RIBONUCLEASE P PROTEIN SUBUNIT P40"/>
    <property type="match status" value="1"/>
</dbReference>
<comment type="caution">
    <text evidence="1">The sequence shown here is derived from an EMBL/GenBank/DDBJ whole genome shotgun (WGS) entry which is preliminary data.</text>
</comment>
<evidence type="ECO:0000313" key="2">
    <source>
        <dbReference type="Proteomes" id="UP000249363"/>
    </source>
</evidence>
<dbReference type="Pfam" id="PF08584">
    <property type="entry name" value="Ribonuc_P_40"/>
    <property type="match status" value="1"/>
</dbReference>
<gene>
    <name evidence="1" type="ORF">BHQ10_001674</name>
</gene>
<dbReference type="AlphaFoldDB" id="A0A364KQ30"/>